<name>W5U1R6_9VIRU</name>
<dbReference type="KEGG" id="vg:18263695"/>
<keyword evidence="2" id="KW-1185">Reference proteome</keyword>
<proteinExistence type="predicted"/>
<dbReference type="EMBL" id="KF738873">
    <property type="protein sequence ID" value="AHH31461.1"/>
    <property type="molecule type" value="Genomic_DNA"/>
</dbReference>
<accession>W5U1R6</accession>
<dbReference type="GeneID" id="18263695"/>
<dbReference type="RefSeq" id="YP_009001738.1">
    <property type="nucleotide sequence ID" value="NC_023427.1"/>
</dbReference>
<dbReference type="Proteomes" id="UP000204098">
    <property type="component" value="Segment"/>
</dbReference>
<reference evidence="1 2" key="1">
    <citation type="journal article" date="2014" name="Infect. Genet. Evol.">
        <title>Novel circular DNA viruses identified in Procordulia grayi and Xanthocnemis zealandica larvae using metagenomic approaches.</title>
        <authorList>
            <person name="Dayaram A."/>
            <person name="Galatowitsch M."/>
            <person name="Harding J.S."/>
            <person name="Arguello-Astorga G.R."/>
            <person name="Varsani A."/>
        </authorList>
    </citation>
    <scope>NUCLEOTIDE SEQUENCE [LARGE SCALE GENOMIC DNA]</scope>
    <source>
        <strain evidence="1">DflaCV-1_NZ-PG11-LD</strain>
    </source>
</reference>
<organism evidence="1 2">
    <name type="scientific">Dragonfly larvae associated circular virus-1</name>
    <dbReference type="NCBI Taxonomy" id="1454021"/>
    <lineage>
        <taxon>Viruses</taxon>
        <taxon>Monodnaviria</taxon>
        <taxon>Shotokuvirae</taxon>
        <taxon>Cressdnaviricota</taxon>
        <taxon>Arfiviricetes</taxon>
        <taxon>Saturnivirales</taxon>
        <taxon>Kanorauviridae</taxon>
        <taxon>Ninurtavirus</taxon>
        <taxon>Ninurtavirus procoris</taxon>
    </lineage>
</organism>
<evidence type="ECO:0000313" key="1">
    <source>
        <dbReference type="EMBL" id="AHH31461.1"/>
    </source>
</evidence>
<sequence length="407" mass="44804">MTRTFNYGHPLRVVGTIAANQFYNKYIAPWKDRKHPDWLSYKPIDYSSIYKPDHGSKPLPKKKESTMGAEDIPIGVKKNVVSVHTGLKRLKGMVAGHISYRDSYPALLVCDEGYQNVTAPVYIGTTSQFLTATSNGVASNRDSVSYASWFALNPEQGIAAGSIISANTAPACDKIGLQSSTTYLDFKNDTTNICYYKVHIYMAKTDTNQTVLSEFNNSTGSDNLYNSNFAYGTGVGTVLPATSGNEQTNAYIASSTSQIESCNMLPYTKISSKRLVRSVWKKIKTISHVFSGGDAWKLIVNIKHNQFGLRERLNTLSVVFPKGCVCFLFEMQGGTVYNTANSAFGYSACQMAVNITRKIHLSPMAIPNKRFESRYVGAGREFQGALLGTEKDLYHNTEVGAVPAKIV</sequence>
<evidence type="ECO:0000313" key="2">
    <source>
        <dbReference type="Proteomes" id="UP000204098"/>
    </source>
</evidence>
<protein>
    <submittedName>
        <fullName evidence="1">Putative capsid protein</fullName>
    </submittedName>
</protein>